<dbReference type="Pfam" id="PF14322">
    <property type="entry name" value="SusD-like_3"/>
    <property type="match status" value="1"/>
</dbReference>
<comment type="similarity">
    <text evidence="2">Belongs to the SusD family.</text>
</comment>
<keyword evidence="4" id="KW-0472">Membrane</keyword>
<dbReference type="Gene3D" id="1.25.40.390">
    <property type="match status" value="1"/>
</dbReference>
<evidence type="ECO:0000256" key="2">
    <source>
        <dbReference type="ARBA" id="ARBA00006275"/>
    </source>
</evidence>
<reference evidence="8 9" key="1">
    <citation type="submission" date="2016-11" db="EMBL/GenBank/DDBJ databases">
        <authorList>
            <person name="Jaros S."/>
            <person name="Januszkiewicz K."/>
            <person name="Wedrychowicz H."/>
        </authorList>
    </citation>
    <scope>NUCLEOTIDE SEQUENCE [LARGE SCALE GENOMIC DNA]</scope>
    <source>
        <strain evidence="8 9">DSM 27063</strain>
    </source>
</reference>
<dbReference type="AlphaFoldDB" id="A0A1M6J8X4"/>
<feature type="domain" description="SusD-like N-terminal" evidence="7">
    <location>
        <begin position="116"/>
        <end position="231"/>
    </location>
</feature>
<dbReference type="Pfam" id="PF07980">
    <property type="entry name" value="SusD_RagB"/>
    <property type="match status" value="1"/>
</dbReference>
<dbReference type="GO" id="GO:0009279">
    <property type="term" value="C:cell outer membrane"/>
    <property type="evidence" value="ECO:0007669"/>
    <property type="project" value="UniProtKB-SubCell"/>
</dbReference>
<dbReference type="InterPro" id="IPR033985">
    <property type="entry name" value="SusD-like_N"/>
</dbReference>
<feature type="domain" description="RagB/SusD" evidence="6">
    <location>
        <begin position="324"/>
        <end position="498"/>
    </location>
</feature>
<organism evidence="8 9">
    <name type="scientific">Tangfeifania diversioriginum</name>
    <dbReference type="NCBI Taxonomy" id="1168035"/>
    <lineage>
        <taxon>Bacteria</taxon>
        <taxon>Pseudomonadati</taxon>
        <taxon>Bacteroidota</taxon>
        <taxon>Bacteroidia</taxon>
        <taxon>Marinilabiliales</taxon>
        <taxon>Prolixibacteraceae</taxon>
        <taxon>Tangfeifania</taxon>
    </lineage>
</organism>
<keyword evidence="5" id="KW-0998">Cell outer membrane</keyword>
<dbReference type="SUPFAM" id="SSF48452">
    <property type="entry name" value="TPR-like"/>
    <property type="match status" value="1"/>
</dbReference>
<sequence>MKKYIIGILFLTGTLFMWSCDLGYEPLSATTDEEVQELLASGDDETIDLILGSMANAMPNYFNASGLTGAGGADGRYRSCQGLDYMRCLEANDIVFGDIASISIFGADEYKFADFISQSVDKNEYYWIHMWQLVTNANKMLYYLDDETIESNLTLKKYKAYGLVVRAYAYNYLMENYQESYLQGGKDKLGLMIYDTYDPTQDYKARSSSTETYEFIVSDLEDAINLLNEYYNNSGESGYTADITDIDLGVAQFILARVKLVIGEWDDVVGLCDAILANYSDFIAEEYYGGANKGFEIRPEENAFLYNEVNPEVILGFPNGTALTTHTSWTNPFGESSGGESGGYARIDNRLFEKIAAADYRQDCFLDTMIVDYTYPTNGTQDNIPTYTNLKFAATYGIGSDDKTQVGSSECNYMRSSEVLLMKAEAHARNGNATDAKNTLDVLLAARTRAGATPLTCDNYPSMTGMSALEMVQLQTRIEMWGEKGLEYYNNKRWNVSVDRSGSDIHTVKAAYDVSEMTCDIPDVEMLYNPLCEQN</sequence>
<evidence type="ECO:0000259" key="6">
    <source>
        <dbReference type="Pfam" id="PF07980"/>
    </source>
</evidence>
<evidence type="ECO:0000256" key="1">
    <source>
        <dbReference type="ARBA" id="ARBA00004442"/>
    </source>
</evidence>
<keyword evidence="9" id="KW-1185">Reference proteome</keyword>
<dbReference type="Proteomes" id="UP000184050">
    <property type="component" value="Unassembled WGS sequence"/>
</dbReference>
<dbReference type="InterPro" id="IPR011990">
    <property type="entry name" value="TPR-like_helical_dom_sf"/>
</dbReference>
<protein>
    <submittedName>
        <fullName evidence="8">Starch-binding associating with outer membrane</fullName>
    </submittedName>
</protein>
<dbReference type="RefSeq" id="WP_073170093.1">
    <property type="nucleotide sequence ID" value="NZ_FQZE01000019.1"/>
</dbReference>
<dbReference type="EMBL" id="FQZE01000019">
    <property type="protein sequence ID" value="SHJ43139.1"/>
    <property type="molecule type" value="Genomic_DNA"/>
</dbReference>
<evidence type="ECO:0000256" key="5">
    <source>
        <dbReference type="ARBA" id="ARBA00023237"/>
    </source>
</evidence>
<dbReference type="InterPro" id="IPR012944">
    <property type="entry name" value="SusD_RagB_dom"/>
</dbReference>
<dbReference type="OrthoDB" id="1100079at2"/>
<accession>A0A1M6J8X4</accession>
<evidence type="ECO:0000256" key="4">
    <source>
        <dbReference type="ARBA" id="ARBA00023136"/>
    </source>
</evidence>
<proteinExistence type="inferred from homology"/>
<dbReference type="STRING" id="1168035.SAMN05444280_11942"/>
<evidence type="ECO:0000256" key="3">
    <source>
        <dbReference type="ARBA" id="ARBA00022729"/>
    </source>
</evidence>
<gene>
    <name evidence="8" type="ORF">SAMN05444280_11942</name>
</gene>
<comment type="subcellular location">
    <subcellularLocation>
        <location evidence="1">Cell outer membrane</location>
    </subcellularLocation>
</comment>
<keyword evidence="3" id="KW-0732">Signal</keyword>
<name>A0A1M6J8X4_9BACT</name>
<evidence type="ECO:0000259" key="7">
    <source>
        <dbReference type="Pfam" id="PF14322"/>
    </source>
</evidence>
<evidence type="ECO:0000313" key="8">
    <source>
        <dbReference type="EMBL" id="SHJ43139.1"/>
    </source>
</evidence>
<evidence type="ECO:0000313" key="9">
    <source>
        <dbReference type="Proteomes" id="UP000184050"/>
    </source>
</evidence>